<dbReference type="Pfam" id="PF00543">
    <property type="entry name" value="P-II"/>
    <property type="match status" value="1"/>
</dbReference>
<name>A0A1Q2KW14_9BACL</name>
<protein>
    <submittedName>
        <fullName evidence="2">Transcriptional regulator</fullName>
    </submittedName>
</protein>
<dbReference type="PRINTS" id="PR00340">
    <property type="entry name" value="PIIGLNB"/>
</dbReference>
<dbReference type="PANTHER" id="PTHR30115">
    <property type="entry name" value="NITROGEN REGULATORY PROTEIN P-II"/>
    <property type="match status" value="1"/>
</dbReference>
<dbReference type="InterPro" id="IPR017918">
    <property type="entry name" value="N-reg_PII_CS"/>
</dbReference>
<dbReference type="RefSeq" id="WP_077588291.1">
    <property type="nucleotide sequence ID" value="NZ_CP019640.1"/>
</dbReference>
<comment type="similarity">
    <text evidence="1">Belongs to the P(II) protein family.</text>
</comment>
<gene>
    <name evidence="2" type="ORF">B0X71_04285</name>
</gene>
<dbReference type="AlphaFoldDB" id="A0A1Q2KW14"/>
<dbReference type="GO" id="GO:0005829">
    <property type="term" value="C:cytosol"/>
    <property type="evidence" value="ECO:0007669"/>
    <property type="project" value="TreeGrafter"/>
</dbReference>
<dbReference type="InterPro" id="IPR015867">
    <property type="entry name" value="N-reg_PII/ATP_PRibTrfase_C"/>
</dbReference>
<dbReference type="Proteomes" id="UP000188184">
    <property type="component" value="Chromosome"/>
</dbReference>
<evidence type="ECO:0000313" key="3">
    <source>
        <dbReference type="Proteomes" id="UP000188184"/>
    </source>
</evidence>
<evidence type="ECO:0000256" key="1">
    <source>
        <dbReference type="RuleBase" id="RU003936"/>
    </source>
</evidence>
<organism evidence="2 3">
    <name type="scientific">Planococcus lenghuensis</name>
    <dbReference type="NCBI Taxonomy" id="2213202"/>
    <lineage>
        <taxon>Bacteria</taxon>
        <taxon>Bacillati</taxon>
        <taxon>Bacillota</taxon>
        <taxon>Bacilli</taxon>
        <taxon>Bacillales</taxon>
        <taxon>Caryophanaceae</taxon>
        <taxon>Planococcus</taxon>
    </lineage>
</organism>
<dbReference type="SUPFAM" id="SSF54913">
    <property type="entry name" value="GlnB-like"/>
    <property type="match status" value="1"/>
</dbReference>
<dbReference type="PANTHER" id="PTHR30115:SF11">
    <property type="entry name" value="NITROGEN REGULATORY PROTEIN P-II HOMOLOG"/>
    <property type="match status" value="1"/>
</dbReference>
<dbReference type="PROSITE" id="PS00638">
    <property type="entry name" value="PII_GLNB_CTER"/>
    <property type="match status" value="1"/>
</dbReference>
<reference evidence="2 3" key="1">
    <citation type="submission" date="2017-02" db="EMBL/GenBank/DDBJ databases">
        <title>The complete genomic sequence of a novel cold adapted crude oil-degrading bacterium Planococcus qaidamina Y42.</title>
        <authorList>
            <person name="Yang R."/>
        </authorList>
    </citation>
    <scope>NUCLEOTIDE SEQUENCE [LARGE SCALE GENOMIC DNA]</scope>
    <source>
        <strain evidence="2 3">Y42</strain>
    </source>
</reference>
<dbReference type="PROSITE" id="PS51343">
    <property type="entry name" value="PII_GLNB_DOM"/>
    <property type="match status" value="1"/>
</dbReference>
<accession>A0A1Q2KW14</accession>
<dbReference type="EMBL" id="CP019640">
    <property type="protein sequence ID" value="AQQ52408.1"/>
    <property type="molecule type" value="Genomic_DNA"/>
</dbReference>
<dbReference type="OrthoDB" id="9802729at2"/>
<dbReference type="KEGG" id="pmar:B0X71_04285"/>
<keyword evidence="3" id="KW-1185">Reference proteome</keyword>
<dbReference type="GO" id="GO:0005524">
    <property type="term" value="F:ATP binding"/>
    <property type="evidence" value="ECO:0007669"/>
    <property type="project" value="TreeGrafter"/>
</dbReference>
<dbReference type="InterPro" id="IPR002187">
    <property type="entry name" value="N-reg_PII"/>
</dbReference>
<evidence type="ECO:0000313" key="2">
    <source>
        <dbReference type="EMBL" id="AQQ52408.1"/>
    </source>
</evidence>
<proteinExistence type="inferred from homology"/>
<sequence>MKKVEAIIRPESFQELRDELALIGIDGLTVTEAAGIGNQRGKQGVFRGTSFEVLLVPKLKIEMVVKNERLDEIVDVIIRICDTGHVGDGKIFVSSVEEVIRIRTGERGTEAIL</sequence>
<dbReference type="InterPro" id="IPR011322">
    <property type="entry name" value="N-reg_PII-like_a/b"/>
</dbReference>
<dbReference type="GO" id="GO:0006808">
    <property type="term" value="P:regulation of nitrogen utilization"/>
    <property type="evidence" value="ECO:0007669"/>
    <property type="project" value="InterPro"/>
</dbReference>
<dbReference type="SMART" id="SM00938">
    <property type="entry name" value="P-II"/>
    <property type="match status" value="1"/>
</dbReference>
<dbReference type="GO" id="GO:0030234">
    <property type="term" value="F:enzyme regulator activity"/>
    <property type="evidence" value="ECO:0007669"/>
    <property type="project" value="InterPro"/>
</dbReference>
<dbReference type="Gene3D" id="3.30.70.120">
    <property type="match status" value="1"/>
</dbReference>